<reference evidence="2" key="1">
    <citation type="submission" date="2025-08" db="UniProtKB">
        <authorList>
            <consortium name="RefSeq"/>
        </authorList>
    </citation>
    <scope>IDENTIFICATION</scope>
    <source>
        <strain evidence="2">Mau12</strain>
        <tissue evidence="2">Whole Body</tissue>
    </source>
</reference>
<name>A0A6P8JX32_DROMA</name>
<protein>
    <submittedName>
        <fullName evidence="2">Uncharacterized protein LOC117141439</fullName>
    </submittedName>
</protein>
<proteinExistence type="predicted"/>
<evidence type="ECO:0000313" key="1">
    <source>
        <dbReference type="Proteomes" id="UP000515162"/>
    </source>
</evidence>
<sequence length="122" mass="14597">MASSVLTLNINDLRKIVPPAEIEVLEQKKSYEDQLKVERECIQLKLNKTLHRLIQLDDEMNEERISDQDYRFLDTLRRRLNLRHQLLAERLVRVGTQLSRAKNELRRLESDLYEDLTRRGLI</sequence>
<organism evidence="1 2">
    <name type="scientific">Drosophila mauritiana</name>
    <name type="common">Fruit fly</name>
    <dbReference type="NCBI Taxonomy" id="7226"/>
    <lineage>
        <taxon>Eukaryota</taxon>
        <taxon>Metazoa</taxon>
        <taxon>Ecdysozoa</taxon>
        <taxon>Arthropoda</taxon>
        <taxon>Hexapoda</taxon>
        <taxon>Insecta</taxon>
        <taxon>Pterygota</taxon>
        <taxon>Neoptera</taxon>
        <taxon>Endopterygota</taxon>
        <taxon>Diptera</taxon>
        <taxon>Brachycera</taxon>
        <taxon>Muscomorpha</taxon>
        <taxon>Ephydroidea</taxon>
        <taxon>Drosophilidae</taxon>
        <taxon>Drosophila</taxon>
        <taxon>Sophophora</taxon>
    </lineage>
</organism>
<dbReference type="RefSeq" id="XP_033160783.1">
    <property type="nucleotide sequence ID" value="XM_033304892.1"/>
</dbReference>
<gene>
    <name evidence="2" type="primary">LOC117141439</name>
</gene>
<keyword evidence="1" id="KW-1185">Reference proteome</keyword>
<evidence type="ECO:0000313" key="2">
    <source>
        <dbReference type="RefSeq" id="XP_033160783.1"/>
    </source>
</evidence>
<dbReference type="GeneID" id="117141439"/>
<dbReference type="AlphaFoldDB" id="A0A6P8JX32"/>
<dbReference type="Proteomes" id="UP000515162">
    <property type="component" value="Chromosome 3L"/>
</dbReference>
<accession>A0A6P8JX32</accession>